<dbReference type="Gene3D" id="2.60.200.20">
    <property type="match status" value="1"/>
</dbReference>
<dbReference type="RefSeq" id="XP_056046026.1">
    <property type="nucleotide sequence ID" value="XM_056191157.1"/>
</dbReference>
<keyword evidence="5" id="KW-1185">Reference proteome</keyword>
<keyword evidence="2" id="KW-0472">Membrane</keyword>
<dbReference type="PANTHER" id="PTHR15715:SF37">
    <property type="entry name" value="LD47843P"/>
    <property type="match status" value="1"/>
</dbReference>
<evidence type="ECO:0000313" key="5">
    <source>
        <dbReference type="Proteomes" id="UP001217417"/>
    </source>
</evidence>
<keyword evidence="2" id="KW-1133">Transmembrane helix</keyword>
<dbReference type="CDD" id="cd00060">
    <property type="entry name" value="FHA"/>
    <property type="match status" value="1"/>
</dbReference>
<organism evidence="4 5">
    <name type="scientific">Lipomyces tetrasporus</name>
    <dbReference type="NCBI Taxonomy" id="54092"/>
    <lineage>
        <taxon>Eukaryota</taxon>
        <taxon>Fungi</taxon>
        <taxon>Dikarya</taxon>
        <taxon>Ascomycota</taxon>
        <taxon>Saccharomycotina</taxon>
        <taxon>Lipomycetes</taxon>
        <taxon>Lipomycetales</taxon>
        <taxon>Lipomycetaceae</taxon>
        <taxon>Lipomyces</taxon>
    </lineage>
</organism>
<dbReference type="GO" id="GO:0005737">
    <property type="term" value="C:cytoplasm"/>
    <property type="evidence" value="ECO:0007669"/>
    <property type="project" value="TreeGrafter"/>
</dbReference>
<dbReference type="Proteomes" id="UP001217417">
    <property type="component" value="Unassembled WGS sequence"/>
</dbReference>
<name>A0AAD7QX86_9ASCO</name>
<feature type="domain" description="FHA" evidence="3">
    <location>
        <begin position="49"/>
        <end position="111"/>
    </location>
</feature>
<keyword evidence="2" id="KW-0812">Transmembrane</keyword>
<dbReference type="EMBL" id="JARPMG010000002">
    <property type="protein sequence ID" value="KAJ8102576.1"/>
    <property type="molecule type" value="Genomic_DNA"/>
</dbReference>
<accession>A0AAD7QX86</accession>
<reference evidence="4" key="1">
    <citation type="submission" date="2023-03" db="EMBL/GenBank/DDBJ databases">
        <title>Near-Complete genome sequence of Lipomyces tetrasporous NRRL Y-64009, an oleaginous yeast capable of growing on lignocellulosic hydrolysates.</title>
        <authorList>
            <consortium name="Lawrence Berkeley National Laboratory"/>
            <person name="Jagtap S.S."/>
            <person name="Liu J.-J."/>
            <person name="Walukiewicz H.E."/>
            <person name="Pangilinan J."/>
            <person name="Lipzen A."/>
            <person name="Ahrendt S."/>
            <person name="Koriabine M."/>
            <person name="Cobaugh K."/>
            <person name="Salamov A."/>
            <person name="Yoshinaga Y."/>
            <person name="Ng V."/>
            <person name="Daum C."/>
            <person name="Grigoriev I.V."/>
            <person name="Slininger P.J."/>
            <person name="Dien B.S."/>
            <person name="Jin Y.-S."/>
            <person name="Rao C.V."/>
        </authorList>
    </citation>
    <scope>NUCLEOTIDE SEQUENCE</scope>
    <source>
        <strain evidence="4">NRRL Y-64009</strain>
    </source>
</reference>
<feature type="region of interest" description="Disordered" evidence="1">
    <location>
        <begin position="254"/>
        <end position="282"/>
    </location>
</feature>
<comment type="caution">
    <text evidence="4">The sequence shown here is derived from an EMBL/GenBank/DDBJ whole genome shotgun (WGS) entry which is preliminary data.</text>
</comment>
<gene>
    <name evidence="4" type="ORF">POJ06DRAFT_51923</name>
</gene>
<evidence type="ECO:0000313" key="4">
    <source>
        <dbReference type="EMBL" id="KAJ8102576.1"/>
    </source>
</evidence>
<dbReference type="GeneID" id="80886323"/>
<evidence type="ECO:0000259" key="3">
    <source>
        <dbReference type="PROSITE" id="PS50006"/>
    </source>
</evidence>
<feature type="compositionally biased region" description="Low complexity" evidence="1">
    <location>
        <begin position="476"/>
        <end position="497"/>
    </location>
</feature>
<feature type="compositionally biased region" description="Basic and acidic residues" evidence="1">
    <location>
        <begin position="429"/>
        <end position="450"/>
    </location>
</feature>
<protein>
    <recommendedName>
        <fullName evidence="3">FHA domain-containing protein</fullName>
    </recommendedName>
</protein>
<feature type="compositionally biased region" description="Low complexity" evidence="1">
    <location>
        <begin position="187"/>
        <end position="197"/>
    </location>
</feature>
<sequence>MDAQEVELTLTPLPPPSDLALAVSKHRLLSPLLKRTITLSTKTSDSSYVILGRSSHNVAKKLVPAAENGYFDSPNISRQHATIFIDNSRYRVLKVRDTGSLHGTYLYGERVPKDGIVLVNQDVINLGTKIIYEGDVIPPQRILVSFKWLPLSSSLKAVAAPVSGFGIQELSDSEADITATDFSVDVGSSAAASPGPSYQAPMHSSGKVDDKENRQPITSTIQCALTKLTEFADKSLQFNKPAIDLRQWCGRTETVADKSSSNQLEHDPSAPGRHPASDSEAGAGRVTEWMRPLLMGFAASPTLNDSPSESEKSVQIEAGSQDEYVNDVPHEVEIEQPKEDAANIQVEEHKETCSVLDIDSAVEGESIKMDNAPEAVKSDDPSSSVEIIEVLSSTPAACEPEQPQSPETASRRSIEQNSEDQSNDAIEPIAKEPKALEDGEPVETKRRFSDIEELPDEEVDNSPRQAICSKRRRLGSSSTSDALTSSPAAPSSPSTPALMGRYAAATAVGVVIGSVGTFAALVLSEFE</sequence>
<feature type="region of interest" description="Disordered" evidence="1">
    <location>
        <begin position="186"/>
        <end position="213"/>
    </location>
</feature>
<dbReference type="AlphaFoldDB" id="A0AAD7QX86"/>
<evidence type="ECO:0000256" key="2">
    <source>
        <dbReference type="SAM" id="Phobius"/>
    </source>
</evidence>
<dbReference type="Pfam" id="PF00498">
    <property type="entry name" value="FHA"/>
    <property type="match status" value="1"/>
</dbReference>
<feature type="region of interest" description="Disordered" evidence="1">
    <location>
        <begin position="393"/>
        <end position="497"/>
    </location>
</feature>
<feature type="compositionally biased region" description="Acidic residues" evidence="1">
    <location>
        <begin position="451"/>
        <end position="460"/>
    </location>
</feature>
<dbReference type="SMART" id="SM00240">
    <property type="entry name" value="FHA"/>
    <property type="match status" value="1"/>
</dbReference>
<evidence type="ECO:0000256" key="1">
    <source>
        <dbReference type="SAM" id="MobiDB-lite"/>
    </source>
</evidence>
<proteinExistence type="predicted"/>
<dbReference type="InterPro" id="IPR051176">
    <property type="entry name" value="Cent_Immune-Sig_Mod"/>
</dbReference>
<dbReference type="SUPFAM" id="SSF49879">
    <property type="entry name" value="SMAD/FHA domain"/>
    <property type="match status" value="1"/>
</dbReference>
<dbReference type="PROSITE" id="PS50006">
    <property type="entry name" value="FHA_DOMAIN"/>
    <property type="match status" value="1"/>
</dbReference>
<feature type="region of interest" description="Disordered" evidence="1">
    <location>
        <begin position="300"/>
        <end position="325"/>
    </location>
</feature>
<dbReference type="PANTHER" id="PTHR15715">
    <property type="entry name" value="CENTROSOMAL PROTEIN OF 170 KDA"/>
    <property type="match status" value="1"/>
</dbReference>
<feature type="transmembrane region" description="Helical" evidence="2">
    <location>
        <begin position="502"/>
        <end position="523"/>
    </location>
</feature>
<dbReference type="InterPro" id="IPR008984">
    <property type="entry name" value="SMAD_FHA_dom_sf"/>
</dbReference>
<dbReference type="InterPro" id="IPR000253">
    <property type="entry name" value="FHA_dom"/>
</dbReference>